<dbReference type="PANTHER" id="PTHR35149">
    <property type="entry name" value="SLL5132 PROTEIN"/>
    <property type="match status" value="1"/>
</dbReference>
<dbReference type="RefSeq" id="WP_090559948.1">
    <property type="nucleotide sequence ID" value="NZ_FNRA01000017.1"/>
</dbReference>
<protein>
    <recommendedName>
        <fullName evidence="1">GmrSD restriction endonucleases N-terminal domain-containing protein</fullName>
    </recommendedName>
</protein>
<sequence>MPKNQLFPVAELADKIFRIPNYQRGYKWSGKEVEELLIDITESDPNEIYCLQPLVVTATEEDVQKDQGQHEIINGRFDVIDGQQRLSTIYIILSYINKAIPHFTLCYQTRTGSEHFLRTIHKKPLGDNDDWKQLISQQPEEDNIDNYHFYQAYNTVHNFFNRGEVTPHYIKNKLLNNTAFIWYEIVDQYQSSEEIFKNFNAGKITLTDAELIKAMVLLQFQEYPNTEIRDLKIAEFAFEWETIEAGLQEREFWWFLGGAVLSTRIDFLLQLEAGITPGTDDQRKVYKKWESARKVGEDLAENWKKIVSEYQRLRDWSQDTYTYHRIGFLTATGSTDLVKILRWSNESTSKSAFKEELIRQIKNLFLRVREKNKVKYHPYHIDNLHYVDEPGPVRNTLLWFNVLSYELLLPDARFPFWRYNNPENIWSREHIHPQSPKDLSTIGEAIQWANEQVRIVDVEIEIKGSLEVFIKELSQSQHEAKINPDFRDRLKQLSDQITAKLELHGIGNMALLDSKTNSALSNRLFFKKREMILDAVETKDDRFIPLATRNAFCKYYSKNHDSINVSFWSINDARDYKEGIEKLLNNYLPEQPQPYI</sequence>
<evidence type="ECO:0000259" key="1">
    <source>
        <dbReference type="Pfam" id="PF03235"/>
    </source>
</evidence>
<dbReference type="STRING" id="425514.SAMN05443550_11713"/>
<feature type="domain" description="GmrSD restriction endonucleases N-terminal" evidence="1">
    <location>
        <begin position="15"/>
        <end position="216"/>
    </location>
</feature>
<gene>
    <name evidence="2" type="ORF">SAMN05443550_11713</name>
</gene>
<keyword evidence="3" id="KW-1185">Reference proteome</keyword>
<evidence type="ECO:0000313" key="3">
    <source>
        <dbReference type="Proteomes" id="UP000198850"/>
    </source>
</evidence>
<dbReference type="Pfam" id="PF03235">
    <property type="entry name" value="GmrSD_N"/>
    <property type="match status" value="1"/>
</dbReference>
<accession>A0A1H4HFM9</accession>
<name>A0A1H4HFM9_9SPHI</name>
<dbReference type="AlphaFoldDB" id="A0A1H4HFM9"/>
<reference evidence="2 3" key="1">
    <citation type="submission" date="2016-10" db="EMBL/GenBank/DDBJ databases">
        <authorList>
            <person name="de Groot N.N."/>
        </authorList>
    </citation>
    <scope>NUCLEOTIDE SEQUENCE [LARGE SCALE GENOMIC DNA]</scope>
    <source>
        <strain evidence="2 3">DSM 19033</strain>
    </source>
</reference>
<dbReference type="EMBL" id="FNRA01000017">
    <property type="protein sequence ID" value="SEB20614.1"/>
    <property type="molecule type" value="Genomic_DNA"/>
</dbReference>
<dbReference type="OrthoDB" id="9798761at2"/>
<proteinExistence type="predicted"/>
<evidence type="ECO:0000313" key="2">
    <source>
        <dbReference type="EMBL" id="SEB20614.1"/>
    </source>
</evidence>
<organism evidence="2 3">
    <name type="scientific">Pedobacter hartonius</name>
    <dbReference type="NCBI Taxonomy" id="425514"/>
    <lineage>
        <taxon>Bacteria</taxon>
        <taxon>Pseudomonadati</taxon>
        <taxon>Bacteroidota</taxon>
        <taxon>Sphingobacteriia</taxon>
        <taxon>Sphingobacteriales</taxon>
        <taxon>Sphingobacteriaceae</taxon>
        <taxon>Pedobacter</taxon>
    </lineage>
</organism>
<dbReference type="PANTHER" id="PTHR35149:SF1">
    <property type="entry name" value="DUF5655 DOMAIN-CONTAINING PROTEIN"/>
    <property type="match status" value="1"/>
</dbReference>
<dbReference type="Proteomes" id="UP000198850">
    <property type="component" value="Unassembled WGS sequence"/>
</dbReference>
<dbReference type="InterPro" id="IPR004919">
    <property type="entry name" value="GmrSD_N"/>
</dbReference>